<name>A0A9N8KZ00_CHRIL</name>
<feature type="transmembrane region" description="Helical" evidence="1">
    <location>
        <begin position="6"/>
        <end position="39"/>
    </location>
</feature>
<protein>
    <submittedName>
        <fullName evidence="2">Uncharacterized protein</fullName>
    </submittedName>
</protein>
<evidence type="ECO:0000313" key="3">
    <source>
        <dbReference type="Proteomes" id="UP001154114"/>
    </source>
</evidence>
<dbReference type="AlphaFoldDB" id="A0A9N8KZ00"/>
<keyword evidence="1" id="KW-0472">Membrane</keyword>
<evidence type="ECO:0000313" key="2">
    <source>
        <dbReference type="EMBL" id="CAD0203638.1"/>
    </source>
</evidence>
<accession>A0A9N8KZ00</accession>
<feature type="transmembrane region" description="Helical" evidence="1">
    <location>
        <begin position="51"/>
        <end position="70"/>
    </location>
</feature>
<proteinExistence type="predicted"/>
<evidence type="ECO:0000256" key="1">
    <source>
        <dbReference type="SAM" id="Phobius"/>
    </source>
</evidence>
<feature type="transmembrane region" description="Helical" evidence="1">
    <location>
        <begin position="76"/>
        <end position="103"/>
    </location>
</feature>
<organism evidence="2 3">
    <name type="scientific">Chrysodeixis includens</name>
    <name type="common">Soybean looper</name>
    <name type="synonym">Pseudoplusia includens</name>
    <dbReference type="NCBI Taxonomy" id="689277"/>
    <lineage>
        <taxon>Eukaryota</taxon>
        <taxon>Metazoa</taxon>
        <taxon>Ecdysozoa</taxon>
        <taxon>Arthropoda</taxon>
        <taxon>Hexapoda</taxon>
        <taxon>Insecta</taxon>
        <taxon>Pterygota</taxon>
        <taxon>Neoptera</taxon>
        <taxon>Endopterygota</taxon>
        <taxon>Lepidoptera</taxon>
        <taxon>Glossata</taxon>
        <taxon>Ditrysia</taxon>
        <taxon>Noctuoidea</taxon>
        <taxon>Noctuidae</taxon>
        <taxon>Plusiinae</taxon>
        <taxon>Chrysodeixis</taxon>
    </lineage>
</organism>
<keyword evidence="3" id="KW-1185">Reference proteome</keyword>
<dbReference type="EMBL" id="LR824022">
    <property type="protein sequence ID" value="CAD0203638.1"/>
    <property type="molecule type" value="Genomic_DNA"/>
</dbReference>
<keyword evidence="1" id="KW-0812">Transmembrane</keyword>
<dbReference type="Proteomes" id="UP001154114">
    <property type="component" value="Chromosome 19"/>
</dbReference>
<sequence length="141" mass="15543">MTGFTFGVVLVARFIVAVLEMSALGMSMLLIISSMLLLLSGIAFFFEKLHIFLVLLLLVDIVTAFGAMALRMLARLLILGVFLPMLLMVVGSIMSGLLLVILLHSSVVVILTQMVFFIMVSFSRFGFLVYPLISLFPFFAV</sequence>
<gene>
    <name evidence="2" type="ORF">CINC_LOCUS5286</name>
</gene>
<reference evidence="2" key="1">
    <citation type="submission" date="2021-12" db="EMBL/GenBank/DDBJ databases">
        <authorList>
            <person name="King R."/>
        </authorList>
    </citation>
    <scope>NUCLEOTIDE SEQUENCE</scope>
</reference>
<keyword evidence="1" id="KW-1133">Transmembrane helix</keyword>
<feature type="transmembrane region" description="Helical" evidence="1">
    <location>
        <begin position="115"/>
        <end position="140"/>
    </location>
</feature>